<dbReference type="EMBL" id="PFEP01000032">
    <property type="protein sequence ID" value="PJE72921.1"/>
    <property type="molecule type" value="Genomic_DNA"/>
</dbReference>
<sequence>MQYLYSIVNYVVNFLINHMEVIKNISLSLVSVSILGGSIFFYIKIYFNARKIREINEKIEEKQKELDRVEIDDVRGTDQMCYKIDLGNEARDKKRLEQKIDRLKREKNNLLEEISIFKIFKK</sequence>
<dbReference type="Proteomes" id="UP000230603">
    <property type="component" value="Unassembled WGS sequence"/>
</dbReference>
<gene>
    <name evidence="3" type="ORF">COV00_02705</name>
</gene>
<feature type="transmembrane region" description="Helical" evidence="2">
    <location>
        <begin position="25"/>
        <end position="43"/>
    </location>
</feature>
<protein>
    <submittedName>
        <fullName evidence="3">Uncharacterized protein</fullName>
    </submittedName>
</protein>
<evidence type="ECO:0000313" key="4">
    <source>
        <dbReference type="Proteomes" id="UP000230603"/>
    </source>
</evidence>
<keyword evidence="2" id="KW-1133">Transmembrane helix</keyword>
<keyword evidence="1" id="KW-0175">Coiled coil</keyword>
<organism evidence="3 4">
    <name type="scientific">Candidatus Tagabacteria bacterium CG10_big_fil_rev_8_21_14_0_10_40_13</name>
    <dbReference type="NCBI Taxonomy" id="1975022"/>
    <lineage>
        <taxon>Bacteria</taxon>
        <taxon>Candidatus Tagaibacteriota</taxon>
    </lineage>
</organism>
<reference evidence="4" key="1">
    <citation type="submission" date="2017-09" db="EMBL/GenBank/DDBJ databases">
        <title>Depth-based differentiation of microbial function through sediment-hosted aquifers and enrichment of novel symbionts in the deep terrestrial subsurface.</title>
        <authorList>
            <person name="Probst A.J."/>
            <person name="Ladd B."/>
            <person name="Jarett J.K."/>
            <person name="Geller-Mcgrath D.E."/>
            <person name="Sieber C.M.K."/>
            <person name="Emerson J.B."/>
            <person name="Anantharaman K."/>
            <person name="Thomas B.C."/>
            <person name="Malmstrom R."/>
            <person name="Stieglmeier M."/>
            <person name="Klingl A."/>
            <person name="Woyke T."/>
            <person name="Ryan C.M."/>
            <person name="Banfield J.F."/>
        </authorList>
    </citation>
    <scope>NUCLEOTIDE SEQUENCE [LARGE SCALE GENOMIC DNA]</scope>
</reference>
<name>A0A2M8L8I6_9BACT</name>
<feature type="coiled-coil region" evidence="1">
    <location>
        <begin position="49"/>
        <end position="113"/>
    </location>
</feature>
<evidence type="ECO:0000256" key="1">
    <source>
        <dbReference type="SAM" id="Coils"/>
    </source>
</evidence>
<proteinExistence type="predicted"/>
<evidence type="ECO:0000256" key="2">
    <source>
        <dbReference type="SAM" id="Phobius"/>
    </source>
</evidence>
<keyword evidence="2" id="KW-0812">Transmembrane</keyword>
<dbReference type="AlphaFoldDB" id="A0A2M8L8I6"/>
<comment type="caution">
    <text evidence="3">The sequence shown here is derived from an EMBL/GenBank/DDBJ whole genome shotgun (WGS) entry which is preliminary data.</text>
</comment>
<accession>A0A2M8L8I6</accession>
<keyword evidence="2" id="KW-0472">Membrane</keyword>
<evidence type="ECO:0000313" key="3">
    <source>
        <dbReference type="EMBL" id="PJE72921.1"/>
    </source>
</evidence>